<accession>A0A060TBA4</accession>
<reference evidence="1" key="2">
    <citation type="submission" date="2014-06" db="EMBL/GenBank/DDBJ databases">
        <title>The complete genome of Blastobotrys (Arxula) adeninivorans LS3 - a yeast of biotechnological interest.</title>
        <authorList>
            <person name="Kunze G."/>
            <person name="Gaillardin C."/>
            <person name="Czernicka M."/>
            <person name="Durrens P."/>
            <person name="Martin T."/>
            <person name="Boer E."/>
            <person name="Gabaldon T."/>
            <person name="Cruz J."/>
            <person name="Talla E."/>
            <person name="Marck C."/>
            <person name="Goffeau A."/>
            <person name="Barbe V."/>
            <person name="Baret P."/>
            <person name="Baronian K."/>
            <person name="Beier S."/>
            <person name="Bleykasten C."/>
            <person name="Bode R."/>
            <person name="Casaregola S."/>
            <person name="Despons L."/>
            <person name="Fairhead C."/>
            <person name="Giersberg M."/>
            <person name="Gierski P."/>
            <person name="Hahnel U."/>
            <person name="Hartmann A."/>
            <person name="Jankowska D."/>
            <person name="Jubin C."/>
            <person name="Jung P."/>
            <person name="Lafontaine I."/>
            <person name="Leh-Louis V."/>
            <person name="Lemaire M."/>
            <person name="Marcet-Houben M."/>
            <person name="Mascher M."/>
            <person name="Morel G."/>
            <person name="Richard G.-F."/>
            <person name="Riechen J."/>
            <person name="Sacerdot C."/>
            <person name="Sarkar A."/>
            <person name="Savel G."/>
            <person name="Schacherer J."/>
            <person name="Sherman D."/>
            <person name="Straub M.-L."/>
            <person name="Stein N."/>
            <person name="Thierry A."/>
            <person name="Trautwein-Schult A."/>
            <person name="Westhof E."/>
            <person name="Worch S."/>
            <person name="Dujon B."/>
            <person name="Souciet J.-L."/>
            <person name="Wincker P."/>
            <person name="Scholz U."/>
            <person name="Neuveglise N."/>
        </authorList>
    </citation>
    <scope>NUCLEOTIDE SEQUENCE</scope>
    <source>
        <strain evidence="1">LS3</strain>
    </source>
</reference>
<dbReference type="AlphaFoldDB" id="A0A060TBA4"/>
<evidence type="ECO:0000313" key="1">
    <source>
        <dbReference type="EMBL" id="CDP38390.1"/>
    </source>
</evidence>
<dbReference type="EMBL" id="HG937694">
    <property type="protein sequence ID" value="CDP38390.1"/>
    <property type="molecule type" value="Genomic_DNA"/>
</dbReference>
<name>A0A060TBA4_BLAAD</name>
<reference evidence="1" key="1">
    <citation type="submission" date="2014-02" db="EMBL/GenBank/DDBJ databases">
        <authorList>
            <person name="Genoscope - CEA"/>
        </authorList>
    </citation>
    <scope>NUCLEOTIDE SEQUENCE</scope>
    <source>
        <strain evidence="1">LS3</strain>
    </source>
</reference>
<proteinExistence type="predicted"/>
<sequence>MYEPVAIEFAVSRPQSGVRVVPRRVVMIAEMNLQGPGSISCVIA</sequence>
<gene>
    <name evidence="1" type="primary">MFA1</name>
    <name evidence="1" type="ORF">GNLVRS02_ARAD1D33583g</name>
</gene>
<protein>
    <submittedName>
        <fullName evidence="1">ARAD1D33583p</fullName>
    </submittedName>
</protein>
<organism evidence="1">
    <name type="scientific">Blastobotrys adeninivorans</name>
    <name type="common">Yeast</name>
    <name type="synonym">Arxula adeninivorans</name>
    <dbReference type="NCBI Taxonomy" id="409370"/>
    <lineage>
        <taxon>Eukaryota</taxon>
        <taxon>Fungi</taxon>
        <taxon>Dikarya</taxon>
        <taxon>Ascomycota</taxon>
        <taxon>Saccharomycotina</taxon>
        <taxon>Dipodascomycetes</taxon>
        <taxon>Dipodascales</taxon>
        <taxon>Trichomonascaceae</taxon>
        <taxon>Blastobotrys</taxon>
    </lineage>
</organism>